<dbReference type="Gene3D" id="3.40.50.2000">
    <property type="entry name" value="Glycogen Phosphorylase B"/>
    <property type="match status" value="1"/>
</dbReference>
<feature type="binding site" evidence="3">
    <location>
        <position position="271"/>
    </location>
    <ligand>
        <name>substrate</name>
    </ligand>
</feature>
<gene>
    <name evidence="5" type="ORF">BA724_15850</name>
</gene>
<protein>
    <submittedName>
        <fullName evidence="5">UDP-2,4-diacetamido-2,4, 6-trideoxy-beta-L-altropyranose hydrolase</fullName>
    </submittedName>
</protein>
<keyword evidence="1" id="KW-0472">Membrane</keyword>
<reference evidence="5 6" key="1">
    <citation type="submission" date="2016-06" db="EMBL/GenBank/DDBJ databases">
        <title>Domibacillus iocasae genome sequencing.</title>
        <authorList>
            <person name="Verma A."/>
            <person name="Pal Y."/>
            <person name="Ojha A.K."/>
            <person name="Krishnamurthi S."/>
        </authorList>
    </citation>
    <scope>NUCLEOTIDE SEQUENCE [LARGE SCALE GENOMIC DNA]</scope>
    <source>
        <strain evidence="5 6">DSM 29979</strain>
    </source>
</reference>
<evidence type="ECO:0000259" key="4">
    <source>
        <dbReference type="Pfam" id="PF04101"/>
    </source>
</evidence>
<keyword evidence="5" id="KW-0378">Hydrolase</keyword>
<dbReference type="GO" id="GO:0016758">
    <property type="term" value="F:hexosyltransferase activity"/>
    <property type="evidence" value="ECO:0007669"/>
    <property type="project" value="InterPro"/>
</dbReference>
<dbReference type="GO" id="GO:0016787">
    <property type="term" value="F:hydrolase activity"/>
    <property type="evidence" value="ECO:0007669"/>
    <property type="project" value="UniProtKB-KW"/>
</dbReference>
<dbReference type="PANTHER" id="PTHR21015:SF22">
    <property type="entry name" value="GLYCOSYLTRANSFERASE"/>
    <property type="match status" value="1"/>
</dbReference>
<dbReference type="Proteomes" id="UP000095658">
    <property type="component" value="Unassembled WGS sequence"/>
</dbReference>
<feature type="domain" description="Glycosyl transferase family 28 C-terminal" evidence="4">
    <location>
        <begin position="190"/>
        <end position="323"/>
    </location>
</feature>
<dbReference type="Gene3D" id="3.40.50.11190">
    <property type="match status" value="1"/>
</dbReference>
<evidence type="ECO:0000256" key="2">
    <source>
        <dbReference type="PIRSR" id="PIRSR620023-1"/>
    </source>
</evidence>
<sequence length="357" mass="40479">MKIAIRTDASVEIGTGHVMRCLTLAKQLVQEGMEIIFICRAFKGNSISYIETEGFKVFTLSASSDKNHLLWMRESWREDAGDTAQILQHLDKEIDLFIVDHYSLDENWEKEIRTLVRHIMVIDDLADRIHDCDILLDQNFYLNLEKRYEGLVPASCQMLLGPNYVLLRDEFLSIDINRIKHDGTIQNILVFFGGTDPTGETMKTLKAICELNLSDIEVNVVVGAANPQKEEIEAFCNQRPEFVFHCQVNNMAELMMKSDLAIGAGGSTSWERCFLELPALTIIVADNQKELSKAVASKGALYCLGESAKITSWHIGKKINELCHSPAKMIGMIHMCREIIDPEMVRKRLVVKKVMEL</sequence>
<feature type="active site" description="Proton acceptor" evidence="2">
    <location>
        <position position="17"/>
    </location>
</feature>
<evidence type="ECO:0000256" key="3">
    <source>
        <dbReference type="PIRSR" id="PIRSR620023-2"/>
    </source>
</evidence>
<dbReference type="EMBL" id="MAMP01000006">
    <property type="protein sequence ID" value="OES46061.1"/>
    <property type="molecule type" value="Genomic_DNA"/>
</dbReference>
<keyword evidence="6" id="KW-1185">Reference proteome</keyword>
<proteinExistence type="predicted"/>
<dbReference type="STRING" id="1714016.BA724_15850"/>
<name>A0A1E7DSL1_9BACI</name>
<dbReference type="NCBIfam" id="TIGR03590">
    <property type="entry name" value="PseG"/>
    <property type="match status" value="1"/>
</dbReference>
<dbReference type="AlphaFoldDB" id="A0A1E7DSL1"/>
<dbReference type="PANTHER" id="PTHR21015">
    <property type="entry name" value="UDP-N-ACETYLGLUCOSAMINE--N-ACETYLMURAMYL-(PENTAPEPTIDE) PYROPHOSPHORYL-UNDECAPRENOL N-ACETYLGLUCOSAMINE TRANSFERASE 1"/>
    <property type="match status" value="1"/>
</dbReference>
<dbReference type="InterPro" id="IPR007235">
    <property type="entry name" value="Glyco_trans_28_C"/>
</dbReference>
<evidence type="ECO:0000256" key="1">
    <source>
        <dbReference type="ARBA" id="ARBA00023136"/>
    </source>
</evidence>
<comment type="caution">
    <text evidence="5">The sequence shown here is derived from an EMBL/GenBank/DDBJ whole genome shotgun (WGS) entry which is preliminary data.</text>
</comment>
<dbReference type="RefSeq" id="WP_069937219.1">
    <property type="nucleotide sequence ID" value="NZ_MAMP01000006.1"/>
</dbReference>
<feature type="binding site" evidence="3">
    <location>
        <position position="168"/>
    </location>
    <ligand>
        <name>substrate</name>
    </ligand>
</feature>
<evidence type="ECO:0000313" key="5">
    <source>
        <dbReference type="EMBL" id="OES46061.1"/>
    </source>
</evidence>
<dbReference type="Pfam" id="PF04101">
    <property type="entry name" value="Glyco_tran_28_C"/>
    <property type="match status" value="1"/>
</dbReference>
<dbReference type="OrthoDB" id="9805604at2"/>
<dbReference type="SUPFAM" id="SSF53756">
    <property type="entry name" value="UDP-Glycosyltransferase/glycogen phosphorylase"/>
    <property type="match status" value="1"/>
</dbReference>
<evidence type="ECO:0000313" key="6">
    <source>
        <dbReference type="Proteomes" id="UP000095658"/>
    </source>
</evidence>
<dbReference type="InterPro" id="IPR020023">
    <property type="entry name" value="PseG"/>
</dbReference>
<organism evidence="5 6">
    <name type="scientific">Domibacillus iocasae</name>
    <dbReference type="NCBI Taxonomy" id="1714016"/>
    <lineage>
        <taxon>Bacteria</taxon>
        <taxon>Bacillati</taxon>
        <taxon>Bacillota</taxon>
        <taxon>Bacilli</taxon>
        <taxon>Bacillales</taxon>
        <taxon>Bacillaceae</taxon>
        <taxon>Domibacillus</taxon>
    </lineage>
</organism>
<accession>A0A1E7DSL1</accession>